<reference evidence="1" key="1">
    <citation type="journal article" date="2020" name="Stud. Mycol.">
        <title>101 Dothideomycetes genomes: a test case for predicting lifestyles and emergence of pathogens.</title>
        <authorList>
            <person name="Haridas S."/>
            <person name="Albert R."/>
            <person name="Binder M."/>
            <person name="Bloem J."/>
            <person name="Labutti K."/>
            <person name="Salamov A."/>
            <person name="Andreopoulos B."/>
            <person name="Baker S."/>
            <person name="Barry K."/>
            <person name="Bills G."/>
            <person name="Bluhm B."/>
            <person name="Cannon C."/>
            <person name="Castanera R."/>
            <person name="Culley D."/>
            <person name="Daum C."/>
            <person name="Ezra D."/>
            <person name="Gonzalez J."/>
            <person name="Henrissat B."/>
            <person name="Kuo A."/>
            <person name="Liang C."/>
            <person name="Lipzen A."/>
            <person name="Lutzoni F."/>
            <person name="Magnuson J."/>
            <person name="Mondo S."/>
            <person name="Nolan M."/>
            <person name="Ohm R."/>
            <person name="Pangilinan J."/>
            <person name="Park H.-J."/>
            <person name="Ramirez L."/>
            <person name="Alfaro M."/>
            <person name="Sun H."/>
            <person name="Tritt A."/>
            <person name="Yoshinaga Y."/>
            <person name="Zwiers L.-H."/>
            <person name="Turgeon B."/>
            <person name="Goodwin S."/>
            <person name="Spatafora J."/>
            <person name="Crous P."/>
            <person name="Grigoriev I."/>
        </authorList>
    </citation>
    <scope>NUCLEOTIDE SEQUENCE</scope>
    <source>
        <strain evidence="1">CBS 110217</strain>
    </source>
</reference>
<dbReference type="Proteomes" id="UP000799777">
    <property type="component" value="Unassembled WGS sequence"/>
</dbReference>
<proteinExistence type="predicted"/>
<dbReference type="AlphaFoldDB" id="A0A9P4LJP8"/>
<evidence type="ECO:0000313" key="1">
    <source>
        <dbReference type="EMBL" id="KAF2027435.1"/>
    </source>
</evidence>
<keyword evidence="2" id="KW-1185">Reference proteome</keyword>
<sequence>MAAHFTTLRQRESGSFRITRLDTPRVTSISAHAVLRLLKPHVEMPKRERFVPIDKTHNLYLENFRAGLPTSIFNIKGMKDNGRELTLFEDRPPALAGIVSELQTFWNDTYLADLPAEPYRSPGWSWASSRGCILFSRMVKDDAKFVSCTVIPVDKGSPVGRVKSGQLTPRVALKSVPPSLDPRYLSMDLGPNGRRIIDRDSRLLLLGYGQRGFARCLMVAPVGCMVSTAVLLDLTGRQYLPKP</sequence>
<gene>
    <name evidence="1" type="ORF">EK21DRAFT_91480</name>
</gene>
<protein>
    <submittedName>
        <fullName evidence="1">Uncharacterized protein</fullName>
    </submittedName>
</protein>
<evidence type="ECO:0000313" key="2">
    <source>
        <dbReference type="Proteomes" id="UP000799777"/>
    </source>
</evidence>
<dbReference type="EMBL" id="ML978226">
    <property type="protein sequence ID" value="KAF2027435.1"/>
    <property type="molecule type" value="Genomic_DNA"/>
</dbReference>
<organism evidence="1 2">
    <name type="scientific">Setomelanomma holmii</name>
    <dbReference type="NCBI Taxonomy" id="210430"/>
    <lineage>
        <taxon>Eukaryota</taxon>
        <taxon>Fungi</taxon>
        <taxon>Dikarya</taxon>
        <taxon>Ascomycota</taxon>
        <taxon>Pezizomycotina</taxon>
        <taxon>Dothideomycetes</taxon>
        <taxon>Pleosporomycetidae</taxon>
        <taxon>Pleosporales</taxon>
        <taxon>Pleosporineae</taxon>
        <taxon>Phaeosphaeriaceae</taxon>
        <taxon>Setomelanomma</taxon>
    </lineage>
</organism>
<name>A0A9P4LJP8_9PLEO</name>
<comment type="caution">
    <text evidence="1">The sequence shown here is derived from an EMBL/GenBank/DDBJ whole genome shotgun (WGS) entry which is preliminary data.</text>
</comment>
<accession>A0A9P4LJP8</accession>